<organism evidence="3 4">
    <name type="scientific">Rivihabitans pingtungensis</name>
    <dbReference type="NCBI Taxonomy" id="1054498"/>
    <lineage>
        <taxon>Bacteria</taxon>
        <taxon>Pseudomonadati</taxon>
        <taxon>Pseudomonadota</taxon>
        <taxon>Betaproteobacteria</taxon>
        <taxon>Neisseriales</taxon>
        <taxon>Aquaspirillaceae</taxon>
        <taxon>Rivihabitans</taxon>
    </lineage>
</organism>
<dbReference type="RefSeq" id="WP_110391537.1">
    <property type="nucleotide sequence ID" value="NZ_QJKI01000019.1"/>
</dbReference>
<evidence type="ECO:0000256" key="2">
    <source>
        <dbReference type="SAM" id="SignalP"/>
    </source>
</evidence>
<feature type="chain" id="PRO_5016379314" evidence="2">
    <location>
        <begin position="25"/>
        <end position="176"/>
    </location>
</feature>
<evidence type="ECO:0000256" key="1">
    <source>
        <dbReference type="SAM" id="MobiDB-lite"/>
    </source>
</evidence>
<keyword evidence="4" id="KW-1185">Reference proteome</keyword>
<proteinExistence type="predicted"/>
<evidence type="ECO:0000313" key="3">
    <source>
        <dbReference type="EMBL" id="PXX77059.1"/>
    </source>
</evidence>
<evidence type="ECO:0000313" key="4">
    <source>
        <dbReference type="Proteomes" id="UP000247555"/>
    </source>
</evidence>
<accession>A0A318KH59</accession>
<comment type="caution">
    <text evidence="3">The sequence shown here is derived from an EMBL/GenBank/DDBJ whole genome shotgun (WGS) entry which is preliminary data.</text>
</comment>
<gene>
    <name evidence="3" type="ORF">DFR34_11960</name>
</gene>
<protein>
    <submittedName>
        <fullName evidence="3">Uncharacterized protein</fullName>
    </submittedName>
</protein>
<name>A0A318KH59_9NEIS</name>
<sequence length="176" mass="19803">MNRRLAYAALLGLGLLGWAAPAAARYQDPILRFSLELPPGWTARARPPGAPADNTVRLRPPRRTDRDRGQVRVDVWPGPVLKPAALARHLADIGSDDDAAVLARRPASPRQPIHWTEYRIGMYGADGEWRIERRLEGVQAVPGQTWHIRCTAAESEFRHYRYLLEGICLSFVPPKR</sequence>
<feature type="signal peptide" evidence="2">
    <location>
        <begin position="1"/>
        <end position="24"/>
    </location>
</feature>
<reference evidence="3 4" key="1">
    <citation type="submission" date="2018-05" db="EMBL/GenBank/DDBJ databases">
        <title>Genomic Encyclopedia of Type Strains, Phase IV (KMG-IV): sequencing the most valuable type-strain genomes for metagenomic binning, comparative biology and taxonomic classification.</title>
        <authorList>
            <person name="Goeker M."/>
        </authorList>
    </citation>
    <scope>NUCLEOTIDE SEQUENCE [LARGE SCALE GENOMIC DNA]</scope>
    <source>
        <strain evidence="3 4">DSM 29661</strain>
    </source>
</reference>
<feature type="region of interest" description="Disordered" evidence="1">
    <location>
        <begin position="42"/>
        <end position="69"/>
    </location>
</feature>
<dbReference type="OrthoDB" id="8588466at2"/>
<dbReference type="EMBL" id="QJKI01000019">
    <property type="protein sequence ID" value="PXX77059.1"/>
    <property type="molecule type" value="Genomic_DNA"/>
</dbReference>
<keyword evidence="2" id="KW-0732">Signal</keyword>
<dbReference type="AlphaFoldDB" id="A0A318KH59"/>
<dbReference type="Proteomes" id="UP000247555">
    <property type="component" value="Unassembled WGS sequence"/>
</dbReference>